<dbReference type="Gene3D" id="1.10.630.10">
    <property type="entry name" value="Cytochrome P450"/>
    <property type="match status" value="1"/>
</dbReference>
<evidence type="ECO:0000256" key="3">
    <source>
        <dbReference type="ARBA" id="ARBA00023004"/>
    </source>
</evidence>
<dbReference type="SUPFAM" id="SSF48264">
    <property type="entry name" value="Cytochrome P450"/>
    <property type="match status" value="1"/>
</dbReference>
<comment type="caution">
    <text evidence="4">The sequence shown here is derived from an EMBL/GenBank/DDBJ whole genome shotgun (WGS) entry which is preliminary data.</text>
</comment>
<evidence type="ECO:0000256" key="2">
    <source>
        <dbReference type="ARBA" id="ARBA00022723"/>
    </source>
</evidence>
<dbReference type="EMBL" id="JAAGAX010000005">
    <property type="protein sequence ID" value="KAF2314569.1"/>
    <property type="molecule type" value="Genomic_DNA"/>
</dbReference>
<dbReference type="PANTHER" id="PTHR24286">
    <property type="entry name" value="CYTOCHROME P450 26"/>
    <property type="match status" value="1"/>
</dbReference>
<keyword evidence="2" id="KW-0479">Metal-binding</keyword>
<dbReference type="GO" id="GO:0005506">
    <property type="term" value="F:iron ion binding"/>
    <property type="evidence" value="ECO:0007669"/>
    <property type="project" value="InterPro"/>
</dbReference>
<dbReference type="GO" id="GO:0016705">
    <property type="term" value="F:oxidoreductase activity, acting on paired donors, with incorporation or reduction of molecular oxygen"/>
    <property type="evidence" value="ECO:0007669"/>
    <property type="project" value="InterPro"/>
</dbReference>
<gene>
    <name evidence="4" type="ORF">GH714_027684</name>
</gene>
<comment type="similarity">
    <text evidence="1">Belongs to the cytochrome P450 family.</text>
</comment>
<reference evidence="4 5" key="1">
    <citation type="journal article" date="2020" name="Mol. Plant">
        <title>The Chromosome-Based Rubber Tree Genome Provides New Insights into Spurge Genome Evolution and Rubber Biosynthesis.</title>
        <authorList>
            <person name="Liu J."/>
            <person name="Shi C."/>
            <person name="Shi C.C."/>
            <person name="Li W."/>
            <person name="Zhang Q.J."/>
            <person name="Zhang Y."/>
            <person name="Li K."/>
            <person name="Lu H.F."/>
            <person name="Shi C."/>
            <person name="Zhu S.T."/>
            <person name="Xiao Z.Y."/>
            <person name="Nan H."/>
            <person name="Yue Y."/>
            <person name="Zhu X.G."/>
            <person name="Wu Y."/>
            <person name="Hong X.N."/>
            <person name="Fan G.Y."/>
            <person name="Tong Y."/>
            <person name="Zhang D."/>
            <person name="Mao C.L."/>
            <person name="Liu Y.L."/>
            <person name="Hao S.J."/>
            <person name="Liu W.Q."/>
            <person name="Lv M.Q."/>
            <person name="Zhang H.B."/>
            <person name="Liu Y."/>
            <person name="Hu-Tang G.R."/>
            <person name="Wang J.P."/>
            <person name="Wang J.H."/>
            <person name="Sun Y.H."/>
            <person name="Ni S.B."/>
            <person name="Chen W.B."/>
            <person name="Zhang X.C."/>
            <person name="Jiao Y.N."/>
            <person name="Eichler E.E."/>
            <person name="Li G.H."/>
            <person name="Liu X."/>
            <person name="Gao L.Z."/>
        </authorList>
    </citation>
    <scope>NUCLEOTIDE SEQUENCE [LARGE SCALE GENOMIC DNA]</scope>
    <source>
        <strain evidence="5">cv. GT1</strain>
        <tissue evidence="4">Leaf</tissue>
    </source>
</reference>
<dbReference type="GO" id="GO:0016125">
    <property type="term" value="P:sterol metabolic process"/>
    <property type="evidence" value="ECO:0007669"/>
    <property type="project" value="TreeGrafter"/>
</dbReference>
<evidence type="ECO:0000256" key="1">
    <source>
        <dbReference type="ARBA" id="ARBA00010617"/>
    </source>
</evidence>
<sequence>MEKYDSKVFKTSLIGEPVIVFCGTAGQKFLFSNENNLVNLWWPKSVRKLFNSALVNVVGDEAKRMRKMLSTFLTPNALKGYTQKIDLVTRQHIAIHWEGDQNGTQGHFAPF</sequence>
<dbReference type="PANTHER" id="PTHR24286:SF209">
    <property type="entry name" value="BETA-AMYRIN 28-OXIDASE-LIKE"/>
    <property type="match status" value="1"/>
</dbReference>
<protein>
    <submittedName>
        <fullName evidence="4">Uncharacterized protein</fullName>
    </submittedName>
</protein>
<name>A0A6A6MRM4_HEVBR</name>
<dbReference type="GO" id="GO:0004497">
    <property type="term" value="F:monooxygenase activity"/>
    <property type="evidence" value="ECO:0007669"/>
    <property type="project" value="InterPro"/>
</dbReference>
<dbReference type="AlphaFoldDB" id="A0A6A6MRM4"/>
<keyword evidence="5" id="KW-1185">Reference proteome</keyword>
<keyword evidence="3" id="KW-0408">Iron</keyword>
<dbReference type="Proteomes" id="UP000467840">
    <property type="component" value="Chromosome 15"/>
</dbReference>
<dbReference type="GO" id="GO:0020037">
    <property type="term" value="F:heme binding"/>
    <property type="evidence" value="ECO:0007669"/>
    <property type="project" value="InterPro"/>
</dbReference>
<evidence type="ECO:0000313" key="5">
    <source>
        <dbReference type="Proteomes" id="UP000467840"/>
    </source>
</evidence>
<evidence type="ECO:0000313" key="4">
    <source>
        <dbReference type="EMBL" id="KAF2314569.1"/>
    </source>
</evidence>
<accession>A0A6A6MRM4</accession>
<organism evidence="4 5">
    <name type="scientific">Hevea brasiliensis</name>
    <name type="common">Para rubber tree</name>
    <name type="synonym">Siphonia brasiliensis</name>
    <dbReference type="NCBI Taxonomy" id="3981"/>
    <lineage>
        <taxon>Eukaryota</taxon>
        <taxon>Viridiplantae</taxon>
        <taxon>Streptophyta</taxon>
        <taxon>Embryophyta</taxon>
        <taxon>Tracheophyta</taxon>
        <taxon>Spermatophyta</taxon>
        <taxon>Magnoliopsida</taxon>
        <taxon>eudicotyledons</taxon>
        <taxon>Gunneridae</taxon>
        <taxon>Pentapetalae</taxon>
        <taxon>rosids</taxon>
        <taxon>fabids</taxon>
        <taxon>Malpighiales</taxon>
        <taxon>Euphorbiaceae</taxon>
        <taxon>Crotonoideae</taxon>
        <taxon>Micrandreae</taxon>
        <taxon>Hevea</taxon>
    </lineage>
</organism>
<dbReference type="InterPro" id="IPR036396">
    <property type="entry name" value="Cyt_P450_sf"/>
</dbReference>
<proteinExistence type="inferred from homology"/>